<proteinExistence type="predicted"/>
<protein>
    <submittedName>
        <fullName evidence="4">Uncharacterized protein</fullName>
    </submittedName>
</protein>
<dbReference type="Pfam" id="PF22570">
    <property type="entry name" value="LiaF-TM"/>
    <property type="match status" value="1"/>
</dbReference>
<evidence type="ECO:0000259" key="2">
    <source>
        <dbReference type="Pfam" id="PF18917"/>
    </source>
</evidence>
<reference evidence="5 6" key="2">
    <citation type="journal article" date="2017" name="Genome Announc.">
        <title>Draft Genome Sequences of Four Alkaliphilic Bacteria Belonging to the Anaerobacillus Genus.</title>
        <authorList>
            <person name="Bassil N.M."/>
            <person name="Lloyd J.R."/>
        </authorList>
    </citation>
    <scope>NUCLEOTIDE SEQUENCE [LARGE SCALE GENOMIC DNA]</scope>
    <source>
        <strain evidence="5 6">NB2006</strain>
    </source>
</reference>
<evidence type="ECO:0000313" key="6">
    <source>
        <dbReference type="Proteomes" id="UP000180175"/>
    </source>
</evidence>
<gene>
    <name evidence="5" type="ORF">AWH56_014745</name>
    <name evidence="4" type="ORF">AWH56_02825</name>
</gene>
<organism evidence="4 6">
    <name type="scientific">Anaerobacillus isosaccharinicus</name>
    <dbReference type="NCBI Taxonomy" id="1532552"/>
    <lineage>
        <taxon>Bacteria</taxon>
        <taxon>Bacillati</taxon>
        <taxon>Bacillota</taxon>
        <taxon>Bacilli</taxon>
        <taxon>Bacillales</taxon>
        <taxon>Bacillaceae</taxon>
        <taxon>Anaerobacillus</taxon>
    </lineage>
</organism>
<keyword evidence="1" id="KW-1133">Transmembrane helix</keyword>
<dbReference type="KEGG" id="aia:AWH56_014745"/>
<reference evidence="4 6" key="1">
    <citation type="submission" date="2016-10" db="EMBL/GenBank/DDBJ databases">
        <title>Draft genome sequences of four alkaliphilic bacteria belonging to the Anaerobacillus genus.</title>
        <authorList>
            <person name="Bassil N.M."/>
            <person name="Lloyd J.R."/>
        </authorList>
    </citation>
    <scope>NUCLEOTIDE SEQUENCE [LARGE SCALE GENOMIC DNA]</scope>
    <source>
        <strain evidence="4 6">NB2006</strain>
    </source>
</reference>
<reference evidence="5" key="4">
    <citation type="submission" date="2020-10" db="EMBL/GenBank/DDBJ databases">
        <authorList>
            <person name="Bassil N.M."/>
            <person name="Lloyd J.R."/>
        </authorList>
    </citation>
    <scope>NUCLEOTIDE SEQUENCE</scope>
    <source>
        <strain evidence="5">NB2006</strain>
    </source>
</reference>
<feature type="transmembrane region" description="Helical" evidence="1">
    <location>
        <begin position="32"/>
        <end position="52"/>
    </location>
</feature>
<evidence type="ECO:0000313" key="4">
    <source>
        <dbReference type="EMBL" id="OIJ23082.1"/>
    </source>
</evidence>
<evidence type="ECO:0000313" key="5">
    <source>
        <dbReference type="EMBL" id="QOY34001.1"/>
    </source>
</evidence>
<dbReference type="RefSeq" id="WP_071315744.1">
    <property type="nucleotide sequence ID" value="NZ_CP063356.2"/>
</dbReference>
<name>A0A1S2ME37_9BACI</name>
<keyword evidence="1" id="KW-0812">Transmembrane</keyword>
<feature type="transmembrane region" description="Helical" evidence="1">
    <location>
        <begin position="108"/>
        <end position="128"/>
    </location>
</feature>
<dbReference type="InterPro" id="IPR043726">
    <property type="entry name" value="LiaI-LiaF-like_TM1"/>
</dbReference>
<dbReference type="Proteomes" id="UP000180175">
    <property type="component" value="Chromosome"/>
</dbReference>
<feature type="transmembrane region" description="Helical" evidence="1">
    <location>
        <begin position="140"/>
        <end position="156"/>
    </location>
</feature>
<sequence length="158" mass="18101">MKRQGIFPGVLLVGVGLIFLLQNYNIPYINYIFTWPSILLIIGLAFLFQAYIGKDYHSIFTGILLVGLGIHFHGLQLFSFWPDHWAMFTIIIGVAFLFRYSKTKKDGLIPGVILLIVSLVSFMYIEFIDLFGSLFTYVENFWPVALIGAGIYLLFFKK</sequence>
<feature type="domain" description="LiaI-LiaF-like transmembrane region" evidence="2">
    <location>
        <begin position="6"/>
        <end position="47"/>
    </location>
</feature>
<feature type="transmembrane region" description="Helical" evidence="1">
    <location>
        <begin position="59"/>
        <end position="78"/>
    </location>
</feature>
<feature type="domain" description="LiaF transmembrane" evidence="3">
    <location>
        <begin position="60"/>
        <end position="157"/>
    </location>
</feature>
<dbReference type="Pfam" id="PF18917">
    <property type="entry name" value="LiaI-LiaF-like_TM1"/>
    <property type="match status" value="1"/>
</dbReference>
<feature type="transmembrane region" description="Helical" evidence="1">
    <location>
        <begin position="7"/>
        <end position="26"/>
    </location>
</feature>
<dbReference type="InterPro" id="IPR054331">
    <property type="entry name" value="LiaF_TM"/>
</dbReference>
<dbReference type="OrthoDB" id="2989824at2"/>
<feature type="transmembrane region" description="Helical" evidence="1">
    <location>
        <begin position="84"/>
        <end position="101"/>
    </location>
</feature>
<reference evidence="5 6" key="3">
    <citation type="journal article" date="2019" name="Int. J. Syst. Evol. Microbiol.">
        <title>Anaerobacillus isosaccharinicus sp. nov., an alkaliphilic bacterium which degrades isosaccharinic acid.</title>
        <authorList>
            <person name="Bassil N.M."/>
            <person name="Lloyd J.R."/>
        </authorList>
    </citation>
    <scope>NUCLEOTIDE SEQUENCE [LARGE SCALE GENOMIC DNA]</scope>
    <source>
        <strain evidence="5 6">NB2006</strain>
    </source>
</reference>
<dbReference type="AlphaFoldDB" id="A0A1S2ME37"/>
<accession>A0A1S2ME37</accession>
<dbReference type="EMBL" id="CP063356">
    <property type="protein sequence ID" value="QOY34001.1"/>
    <property type="molecule type" value="Genomic_DNA"/>
</dbReference>
<keyword evidence="1" id="KW-0472">Membrane</keyword>
<evidence type="ECO:0000256" key="1">
    <source>
        <dbReference type="SAM" id="Phobius"/>
    </source>
</evidence>
<keyword evidence="6" id="KW-1185">Reference proteome</keyword>
<evidence type="ECO:0000259" key="3">
    <source>
        <dbReference type="Pfam" id="PF22570"/>
    </source>
</evidence>
<dbReference type="EMBL" id="LQXD01000005">
    <property type="protein sequence ID" value="OIJ23082.1"/>
    <property type="molecule type" value="Genomic_DNA"/>
</dbReference>